<proteinExistence type="predicted"/>
<sequence>MMHIRNFSYYTPAEPDVAGAMYLKSEDGQDWYECQSQFAEDTLKVVYDSRGVITGYGKDTALLWPVNQSVAEVPDTPENRKIDL</sequence>
<organism evidence="1 2">
    <name type="scientific">Escherichia coli</name>
    <dbReference type="NCBI Taxonomy" id="562"/>
    <lineage>
        <taxon>Bacteria</taxon>
        <taxon>Pseudomonadati</taxon>
        <taxon>Pseudomonadota</taxon>
        <taxon>Gammaproteobacteria</taxon>
        <taxon>Enterobacterales</taxon>
        <taxon>Enterobacteriaceae</taxon>
        <taxon>Escherichia</taxon>
    </lineage>
</organism>
<comment type="caution">
    <text evidence="1">The sequence shown here is derived from an EMBL/GenBank/DDBJ whole genome shotgun (WGS) entry which is preliminary data.</text>
</comment>
<dbReference type="Proteomes" id="UP000534332">
    <property type="component" value="Unassembled WGS sequence"/>
</dbReference>
<reference evidence="1 2" key="1">
    <citation type="submission" date="2020-02" db="EMBL/GenBank/DDBJ databases">
        <authorList>
            <person name="Ashton P.M."/>
            <person name="Dallman T."/>
            <person name="Nair S."/>
            <person name="De Pinna E."/>
            <person name="Peters T."/>
            <person name="Grant K."/>
        </authorList>
    </citation>
    <scope>NUCLEOTIDE SEQUENCE [LARGE SCALE GENOMIC DNA]</scope>
    <source>
        <strain evidence="1 2">188143</strain>
    </source>
</reference>
<protein>
    <submittedName>
        <fullName evidence="1">Phage tail protein</fullName>
    </submittedName>
</protein>
<gene>
    <name evidence="1" type="ORF">BRV02_005401</name>
</gene>
<evidence type="ECO:0000313" key="1">
    <source>
        <dbReference type="EMBL" id="EFG2164177.1"/>
    </source>
</evidence>
<dbReference type="AlphaFoldDB" id="A0AAN3KTQ6"/>
<evidence type="ECO:0000313" key="2">
    <source>
        <dbReference type="Proteomes" id="UP000534332"/>
    </source>
</evidence>
<feature type="non-terminal residue" evidence="1">
    <location>
        <position position="84"/>
    </location>
</feature>
<accession>A0AAN3KTQ6</accession>
<dbReference type="EMBL" id="AASSGK010000199">
    <property type="protein sequence ID" value="EFG2164177.1"/>
    <property type="molecule type" value="Genomic_DNA"/>
</dbReference>
<name>A0AAN3KTQ6_ECOLX</name>